<reference evidence="2 3" key="1">
    <citation type="submission" date="2020-08" db="EMBL/GenBank/DDBJ databases">
        <title>Genomic Encyclopedia of Type Strains, Phase IV (KMG-IV): sequencing the most valuable type-strain genomes for metagenomic binning, comparative biology and taxonomic classification.</title>
        <authorList>
            <person name="Goeker M."/>
        </authorList>
    </citation>
    <scope>NUCLEOTIDE SEQUENCE [LARGE SCALE GENOMIC DNA]</scope>
    <source>
        <strain evidence="2 3">DSM 23958</strain>
    </source>
</reference>
<dbReference type="RefSeq" id="WP_175423593.1">
    <property type="nucleotide sequence ID" value="NZ_CP040709.1"/>
</dbReference>
<comment type="caution">
    <text evidence="2">The sequence shown here is derived from an EMBL/GenBank/DDBJ whole genome shotgun (WGS) entry which is preliminary data.</text>
</comment>
<evidence type="ECO:0000259" key="1">
    <source>
        <dbReference type="PROSITE" id="PS50206"/>
    </source>
</evidence>
<dbReference type="Gene3D" id="3.40.250.10">
    <property type="entry name" value="Rhodanese-like domain"/>
    <property type="match status" value="1"/>
</dbReference>
<protein>
    <submittedName>
        <fullName evidence="2">PQQ-dependent catabolism-associated CXXCW motif protein</fullName>
    </submittedName>
</protein>
<dbReference type="InterPro" id="IPR001763">
    <property type="entry name" value="Rhodanese-like_dom"/>
</dbReference>
<dbReference type="SMART" id="SM00450">
    <property type="entry name" value="RHOD"/>
    <property type="match status" value="1"/>
</dbReference>
<dbReference type="CDD" id="cd00158">
    <property type="entry name" value="RHOD"/>
    <property type="match status" value="1"/>
</dbReference>
<evidence type="ECO:0000313" key="2">
    <source>
        <dbReference type="EMBL" id="MBB5206293.1"/>
    </source>
</evidence>
<proteinExistence type="predicted"/>
<organism evidence="2 3">
    <name type="scientific">Inhella inkyongensis</name>
    <dbReference type="NCBI Taxonomy" id="392593"/>
    <lineage>
        <taxon>Bacteria</taxon>
        <taxon>Pseudomonadati</taxon>
        <taxon>Pseudomonadota</taxon>
        <taxon>Betaproteobacteria</taxon>
        <taxon>Burkholderiales</taxon>
        <taxon>Sphaerotilaceae</taxon>
        <taxon>Inhella</taxon>
    </lineage>
</organism>
<dbReference type="PROSITE" id="PS50206">
    <property type="entry name" value="RHODANESE_3"/>
    <property type="match status" value="1"/>
</dbReference>
<dbReference type="EMBL" id="JACHHO010000009">
    <property type="protein sequence ID" value="MBB5206293.1"/>
    <property type="molecule type" value="Genomic_DNA"/>
</dbReference>
<keyword evidence="3" id="KW-1185">Reference proteome</keyword>
<dbReference type="AlphaFoldDB" id="A0A840S9I0"/>
<name>A0A840S9I0_9BURK</name>
<dbReference type="Proteomes" id="UP000554837">
    <property type="component" value="Unassembled WGS sequence"/>
</dbReference>
<sequence>MAPPLEAHFANEEIDHGLKVEPKLRNGTNIHAPTPTNAPNGAKTINTKDLVLMYRNRGNKPLVLDVLQNAALSRQTLPEAVWLSGAGWEAESVNPEIERNLIAAMKQLAPSKDKPVVTYCLNHDCWLSWNAAMRLAKIGYKNVFWYRGGIQSWRAAGLPVIETPLGAHLY</sequence>
<accession>A0A840S9I0</accession>
<evidence type="ECO:0000313" key="3">
    <source>
        <dbReference type="Proteomes" id="UP000554837"/>
    </source>
</evidence>
<gene>
    <name evidence="2" type="ORF">HNQ51_003639</name>
</gene>
<feature type="domain" description="Rhodanese" evidence="1">
    <location>
        <begin position="103"/>
        <end position="162"/>
    </location>
</feature>
<dbReference type="Pfam" id="PF00581">
    <property type="entry name" value="Rhodanese"/>
    <property type="match status" value="1"/>
</dbReference>
<dbReference type="InterPro" id="IPR036873">
    <property type="entry name" value="Rhodanese-like_dom_sf"/>
</dbReference>
<dbReference type="SUPFAM" id="SSF52821">
    <property type="entry name" value="Rhodanese/Cell cycle control phosphatase"/>
    <property type="match status" value="1"/>
</dbReference>